<dbReference type="GO" id="GO:0003723">
    <property type="term" value="F:RNA binding"/>
    <property type="evidence" value="ECO:0007669"/>
    <property type="project" value="InterPro"/>
</dbReference>
<feature type="compositionally biased region" description="Basic and acidic residues" evidence="4">
    <location>
        <begin position="196"/>
        <end position="221"/>
    </location>
</feature>
<dbReference type="EMBL" id="DS615069">
    <property type="protein sequence ID" value="EEC00335.1"/>
    <property type="molecule type" value="Genomic_DNA"/>
</dbReference>
<dbReference type="PANTHER" id="PTHR13937:SF0">
    <property type="entry name" value="EUKARYOTIC TRANSLATION INITIATION FACTOR 3 SUBUNIT C-RELATED"/>
    <property type="match status" value="1"/>
</dbReference>
<dbReference type="STRING" id="6945.B7P163"/>
<evidence type="ECO:0000313" key="8">
    <source>
        <dbReference type="Proteomes" id="UP000001555"/>
    </source>
</evidence>
<evidence type="ECO:0007829" key="9">
    <source>
        <dbReference type="PeptideAtlas" id="B7P163"/>
    </source>
</evidence>
<feature type="domain" description="Eukaryotic translation initiation factor 3 subunit C N-terminal" evidence="5">
    <location>
        <begin position="382"/>
        <end position="613"/>
    </location>
</feature>
<keyword evidence="3" id="KW-0648">Protein biosynthesis</keyword>
<dbReference type="VEuPathDB" id="VectorBase:ISCP_002033"/>
<dbReference type="Proteomes" id="UP000001555">
    <property type="component" value="Unassembled WGS sequence"/>
</dbReference>
<evidence type="ECO:0000313" key="6">
    <source>
        <dbReference type="EMBL" id="EEC00335.1"/>
    </source>
</evidence>
<proteinExistence type="evidence at protein level"/>
<evidence type="ECO:0000259" key="5">
    <source>
        <dbReference type="Pfam" id="PF05470"/>
    </source>
</evidence>
<dbReference type="AlphaFoldDB" id="B7P163"/>
<feature type="non-terminal residue" evidence="6">
    <location>
        <position position="1"/>
    </location>
</feature>
<accession>B7P163</accession>
<feature type="compositionally biased region" description="Acidic residues" evidence="4">
    <location>
        <begin position="110"/>
        <end position="130"/>
    </location>
</feature>
<reference evidence="6 8" key="1">
    <citation type="submission" date="2008-03" db="EMBL/GenBank/DDBJ databases">
        <title>Annotation of Ixodes scapularis.</title>
        <authorList>
            <consortium name="Ixodes scapularis Genome Project Consortium"/>
            <person name="Caler E."/>
            <person name="Hannick L.I."/>
            <person name="Bidwell S."/>
            <person name="Joardar V."/>
            <person name="Thiagarajan M."/>
            <person name="Amedeo P."/>
            <person name="Galinsky K.J."/>
            <person name="Schobel S."/>
            <person name="Inman J."/>
            <person name="Hostetler J."/>
            <person name="Miller J."/>
            <person name="Hammond M."/>
            <person name="Megy K."/>
            <person name="Lawson D."/>
            <person name="Kodira C."/>
            <person name="Sutton G."/>
            <person name="Meyer J."/>
            <person name="Hill C.A."/>
            <person name="Birren B."/>
            <person name="Nene V."/>
            <person name="Collins F."/>
            <person name="Alarcon-Chaidez F."/>
            <person name="Wikel S."/>
            <person name="Strausberg R."/>
        </authorList>
    </citation>
    <scope>NUCLEOTIDE SEQUENCE [LARGE SCALE GENOMIC DNA]</scope>
    <source>
        <strain evidence="8">Wikel</strain>
        <strain evidence="6">Wikel colony</strain>
    </source>
</reference>
<organism>
    <name type="scientific">Ixodes scapularis</name>
    <name type="common">Black-legged tick</name>
    <name type="synonym">Deer tick</name>
    <dbReference type="NCBI Taxonomy" id="6945"/>
    <lineage>
        <taxon>Eukaryota</taxon>
        <taxon>Metazoa</taxon>
        <taxon>Ecdysozoa</taxon>
        <taxon>Arthropoda</taxon>
        <taxon>Chelicerata</taxon>
        <taxon>Arachnida</taxon>
        <taxon>Acari</taxon>
        <taxon>Parasitiformes</taxon>
        <taxon>Ixodida</taxon>
        <taxon>Ixodoidea</taxon>
        <taxon>Ixodidae</taxon>
        <taxon>Ixodinae</taxon>
        <taxon>Ixodes</taxon>
    </lineage>
</organism>
<protein>
    <submittedName>
        <fullName evidence="6 7">Eukaryotic translation initiation factor 3 subunit C, putative</fullName>
    </submittedName>
</protein>
<name>B7P163_IXOSC</name>
<feature type="compositionally biased region" description="Acidic residues" evidence="4">
    <location>
        <begin position="156"/>
        <end position="174"/>
    </location>
</feature>
<dbReference type="Pfam" id="PF05470">
    <property type="entry name" value="eIF-3c_N"/>
    <property type="match status" value="2"/>
</dbReference>
<dbReference type="GO" id="GO:0005852">
    <property type="term" value="C:eukaryotic translation initiation factor 3 complex"/>
    <property type="evidence" value="ECO:0007669"/>
    <property type="project" value="InterPro"/>
</dbReference>
<sequence>YEEITEIIKQIKNHKKIKDMSKLLTSFENLTKAFQKAKMVIEKEEGGNIPKFYIRSLVELEDFVSECWEDREGRKNMSKNNSKSLATLRQKLRKYSKDYEADITRYRENPEEEDEERDEDDEKDSDDDDDMSFKKKPAAKVEKDEPASKFMKGGSDDEESDDDSMDWGSSDEGESSLSSDDEKYGGNLAIKFLKKAGGDKDEQKEQRRREKKREQKDKRRDDDEEGWEEVKGGVPLIMEKPKMFAKDAEINHAVVLKKLNEILAARGKKGTDRSEQIELLSELLTISQAHNLGPGFQLKIIFAVVSAIFDYNPNIATCMKHDMWHNSNALQQGVETGRDLVLWLSVRRELSPRTPFSCSALAQPATTLPFGMGPNSGSPLPQGCDAHSPEYVERLKDEKNVCRIIERLQSYLEGRGSASELCRIYLRRIEHLYYKDEEGVHRAERVAPMRSTLNSLEQMEHLCKYIYAKDSTDRIRTQAILCHIYHHALHDNWYQARDLMLMSHLQESIQHSDESDWLLHGRSVQHLYRARGNFDARLRTRNSSLSWRDKVPGNCKTGLLPQRQHERTSEQEKIEKRRQMPFHKHINLELLECVYLVSAMLLEIPQMAAHELDGRKRMISKSFHYQLRNTERQPLVGA</sequence>
<dbReference type="FunCoup" id="B7P163">
    <property type="interactions" value="1513"/>
</dbReference>
<keyword evidence="8" id="KW-1185">Reference proteome</keyword>
<dbReference type="EMBL" id="ABJB010702622">
    <property type="status" value="NOT_ANNOTATED_CDS"/>
    <property type="molecule type" value="Genomic_DNA"/>
</dbReference>
<dbReference type="VEuPathDB" id="VectorBase:ISCW016106"/>
<dbReference type="PANTHER" id="PTHR13937">
    <property type="entry name" value="EUKARYOTIC TRANSLATION INITATION FACTOR 3, SUBUNIT 8 EIF3S8 -RELATED"/>
    <property type="match status" value="1"/>
</dbReference>
<feature type="domain" description="Eukaryotic translation initiation factor 3 subunit C N-terminal" evidence="5">
    <location>
        <begin position="1"/>
        <end position="327"/>
    </location>
</feature>
<feature type="region of interest" description="Disordered" evidence="4">
    <location>
        <begin position="101"/>
        <end position="227"/>
    </location>
</feature>
<dbReference type="InterPro" id="IPR008905">
    <property type="entry name" value="EIF3C_N_dom"/>
</dbReference>
<keyword evidence="1" id="KW-0963">Cytoplasm</keyword>
<evidence type="ECO:0000256" key="2">
    <source>
        <dbReference type="ARBA" id="ARBA00022540"/>
    </source>
</evidence>
<dbReference type="OrthoDB" id="29647at2759"/>
<dbReference type="EMBL" id="ABJB010121898">
    <property type="status" value="NOT_ANNOTATED_CDS"/>
    <property type="molecule type" value="Genomic_DNA"/>
</dbReference>
<dbReference type="EMBL" id="ABJB010505768">
    <property type="status" value="NOT_ANNOTATED_CDS"/>
    <property type="molecule type" value="Genomic_DNA"/>
</dbReference>
<reference evidence="7" key="2">
    <citation type="submission" date="2020-05" db="UniProtKB">
        <authorList>
            <consortium name="EnsemblMetazoa"/>
        </authorList>
    </citation>
    <scope>IDENTIFICATION</scope>
    <source>
        <strain evidence="7">wikel</strain>
    </source>
</reference>
<dbReference type="EnsemblMetazoa" id="ISCW016106-RA">
    <property type="protein sequence ID" value="ISCW016106-PA"/>
    <property type="gene ID" value="ISCW016106"/>
</dbReference>
<dbReference type="InterPro" id="IPR027516">
    <property type="entry name" value="EIF3C"/>
</dbReference>
<dbReference type="EMBL" id="ABJB010551759">
    <property type="status" value="NOT_ANNOTATED_CDS"/>
    <property type="molecule type" value="Genomic_DNA"/>
</dbReference>
<dbReference type="HOGENOM" id="CLU_004304_0_0_1"/>
<dbReference type="GO" id="GO:0003743">
    <property type="term" value="F:translation initiation factor activity"/>
    <property type="evidence" value="ECO:0007669"/>
    <property type="project" value="UniProtKB-KW"/>
</dbReference>
<evidence type="ECO:0000256" key="4">
    <source>
        <dbReference type="SAM" id="MobiDB-lite"/>
    </source>
</evidence>
<evidence type="ECO:0000256" key="3">
    <source>
        <dbReference type="ARBA" id="ARBA00022917"/>
    </source>
</evidence>
<keyword evidence="9" id="KW-1267">Proteomics identification</keyword>
<dbReference type="VEuPathDB" id="VectorBase:ISCI016105"/>
<dbReference type="PaxDb" id="6945-B7P163"/>
<keyword evidence="2 6" id="KW-0396">Initiation factor</keyword>
<evidence type="ECO:0000313" key="7">
    <source>
        <dbReference type="EnsemblMetazoa" id="ISCW016106-PA"/>
    </source>
</evidence>
<gene>
    <name evidence="6" type="ORF">IscW_ISCW016106</name>
</gene>
<evidence type="ECO:0000256" key="1">
    <source>
        <dbReference type="ARBA" id="ARBA00022490"/>
    </source>
</evidence>
<dbReference type="GO" id="GO:0031369">
    <property type="term" value="F:translation initiation factor binding"/>
    <property type="evidence" value="ECO:0007669"/>
    <property type="project" value="InterPro"/>
</dbReference>